<evidence type="ECO:0008006" key="3">
    <source>
        <dbReference type="Google" id="ProtNLM"/>
    </source>
</evidence>
<gene>
    <name evidence="1" type="ORF">ACFQ1M_11885</name>
</gene>
<name>A0ABW3D1F7_9FLAO</name>
<comment type="caution">
    <text evidence="1">The sequence shown here is derived from an EMBL/GenBank/DDBJ whole genome shotgun (WGS) entry which is preliminary data.</text>
</comment>
<protein>
    <recommendedName>
        <fullName evidence="3">GIY-YIG homing endonuclease</fullName>
    </recommendedName>
</protein>
<keyword evidence="2" id="KW-1185">Reference proteome</keyword>
<sequence length="136" mass="15717">MLKVQNIITQERLIKQYNLDVGKVFFYENYLITEIAEGTCFGFRTAKELTKLVHTHFKGRSFGYISHRINSYSVVPTDYLSLKETFPNLEAFAVVAYDEVQLLNIDIENIFFSGNIKSFVNLNHASNWVLEKLGIL</sequence>
<dbReference type="EMBL" id="JBHTJH010000017">
    <property type="protein sequence ID" value="MFD0862905.1"/>
    <property type="molecule type" value="Genomic_DNA"/>
</dbReference>
<accession>A0ABW3D1F7</accession>
<reference evidence="2" key="1">
    <citation type="journal article" date="2019" name="Int. J. Syst. Evol. Microbiol.">
        <title>The Global Catalogue of Microorganisms (GCM) 10K type strain sequencing project: providing services to taxonomists for standard genome sequencing and annotation.</title>
        <authorList>
            <consortium name="The Broad Institute Genomics Platform"/>
            <consortium name="The Broad Institute Genome Sequencing Center for Infectious Disease"/>
            <person name="Wu L."/>
            <person name="Ma J."/>
        </authorList>
    </citation>
    <scope>NUCLEOTIDE SEQUENCE [LARGE SCALE GENOMIC DNA]</scope>
    <source>
        <strain evidence="2">CCUG 62952</strain>
    </source>
</reference>
<evidence type="ECO:0000313" key="2">
    <source>
        <dbReference type="Proteomes" id="UP001596978"/>
    </source>
</evidence>
<dbReference type="RefSeq" id="WP_386408471.1">
    <property type="nucleotide sequence ID" value="NZ_JBHTJH010000017.1"/>
</dbReference>
<proteinExistence type="predicted"/>
<dbReference type="Proteomes" id="UP001596978">
    <property type="component" value="Unassembled WGS sequence"/>
</dbReference>
<organism evidence="1 2">
    <name type="scientific">Sungkyunkwania multivorans</name>
    <dbReference type="NCBI Taxonomy" id="1173618"/>
    <lineage>
        <taxon>Bacteria</taxon>
        <taxon>Pseudomonadati</taxon>
        <taxon>Bacteroidota</taxon>
        <taxon>Flavobacteriia</taxon>
        <taxon>Flavobacteriales</taxon>
        <taxon>Flavobacteriaceae</taxon>
        <taxon>Sungkyunkwania</taxon>
    </lineage>
</organism>
<evidence type="ECO:0000313" key="1">
    <source>
        <dbReference type="EMBL" id="MFD0862905.1"/>
    </source>
</evidence>